<gene>
    <name evidence="1" type="ORF">PCAR00345_LOCUS20554</name>
</gene>
<dbReference type="EMBL" id="HBIZ01032244">
    <property type="protein sequence ID" value="CAE0767942.1"/>
    <property type="molecule type" value="Transcribed_RNA"/>
</dbReference>
<accession>A0A7S4F2A2</accession>
<sequence length="227" mass="24394">MRDAHATASACAESVEALASAAVVAYQLPDITKREAAGGIKSFSSPNLHDVGLKVRRGKGDAGTPNGQLGDIEARAQKGACRAALPAHQRATIGQAFSESLPMKPLSYSSPLPHHLKVVGREPYIDHCAVSPLKQPVLLEPSVTMPPSRFTEQDPFKASRRSLAAVPPGSPARVALPSIVHDASGTKFTPDQVARTRVRDDEIQFSPMERLAMHLQNELMCNIEHIK</sequence>
<dbReference type="AlphaFoldDB" id="A0A7S4F2A2"/>
<organism evidence="1">
    <name type="scientific">Chrysotila carterae</name>
    <name type="common">Marine alga</name>
    <name type="synonym">Syracosphaera carterae</name>
    <dbReference type="NCBI Taxonomy" id="13221"/>
    <lineage>
        <taxon>Eukaryota</taxon>
        <taxon>Haptista</taxon>
        <taxon>Haptophyta</taxon>
        <taxon>Prymnesiophyceae</taxon>
        <taxon>Isochrysidales</taxon>
        <taxon>Isochrysidaceae</taxon>
        <taxon>Chrysotila</taxon>
    </lineage>
</organism>
<evidence type="ECO:0000313" key="1">
    <source>
        <dbReference type="EMBL" id="CAE0767942.1"/>
    </source>
</evidence>
<proteinExistence type="predicted"/>
<protein>
    <submittedName>
        <fullName evidence="1">Uncharacterized protein</fullName>
    </submittedName>
</protein>
<name>A0A7S4F2A2_CHRCT</name>
<reference evidence="1" key="1">
    <citation type="submission" date="2021-01" db="EMBL/GenBank/DDBJ databases">
        <authorList>
            <person name="Corre E."/>
            <person name="Pelletier E."/>
            <person name="Niang G."/>
            <person name="Scheremetjew M."/>
            <person name="Finn R."/>
            <person name="Kale V."/>
            <person name="Holt S."/>
            <person name="Cochrane G."/>
            <person name="Meng A."/>
            <person name="Brown T."/>
            <person name="Cohen L."/>
        </authorList>
    </citation>
    <scope>NUCLEOTIDE SEQUENCE</scope>
    <source>
        <strain evidence="1">CCMP645</strain>
    </source>
</reference>